<dbReference type="GO" id="GO:0016705">
    <property type="term" value="F:oxidoreductase activity, acting on paired donors, with incorporation or reduction of molecular oxygen"/>
    <property type="evidence" value="ECO:0007669"/>
    <property type="project" value="InterPro"/>
</dbReference>
<evidence type="ECO:0000256" key="9">
    <source>
        <dbReference type="RuleBase" id="RU000461"/>
    </source>
</evidence>
<dbReference type="InterPro" id="IPR036396">
    <property type="entry name" value="Cyt_P450_sf"/>
</dbReference>
<evidence type="ECO:0000256" key="5">
    <source>
        <dbReference type="ARBA" id="ARBA00023002"/>
    </source>
</evidence>
<evidence type="ECO:0000313" key="11">
    <source>
        <dbReference type="Proteomes" id="UP000799772"/>
    </source>
</evidence>
<dbReference type="InterPro" id="IPR002401">
    <property type="entry name" value="Cyt_P450_E_grp-I"/>
</dbReference>
<comment type="similarity">
    <text evidence="2 9">Belongs to the cytochrome P450 family.</text>
</comment>
<dbReference type="InterPro" id="IPR001128">
    <property type="entry name" value="Cyt_P450"/>
</dbReference>
<dbReference type="InterPro" id="IPR017972">
    <property type="entry name" value="Cyt_P450_CS"/>
</dbReference>
<evidence type="ECO:0000313" key="10">
    <source>
        <dbReference type="EMBL" id="KAF2099570.1"/>
    </source>
</evidence>
<dbReference type="PRINTS" id="PR00385">
    <property type="entry name" value="P450"/>
</dbReference>
<dbReference type="AlphaFoldDB" id="A0A9P4IHV4"/>
<dbReference type="GO" id="GO:0020037">
    <property type="term" value="F:heme binding"/>
    <property type="evidence" value="ECO:0007669"/>
    <property type="project" value="InterPro"/>
</dbReference>
<keyword evidence="6 8" id="KW-0408">Iron</keyword>
<dbReference type="SUPFAM" id="SSF48264">
    <property type="entry name" value="Cytochrome P450"/>
    <property type="match status" value="1"/>
</dbReference>
<evidence type="ECO:0000256" key="8">
    <source>
        <dbReference type="PIRSR" id="PIRSR602401-1"/>
    </source>
</evidence>
<name>A0A9P4IHV4_9PEZI</name>
<evidence type="ECO:0000256" key="2">
    <source>
        <dbReference type="ARBA" id="ARBA00010617"/>
    </source>
</evidence>
<dbReference type="PROSITE" id="PS00086">
    <property type="entry name" value="CYTOCHROME_P450"/>
    <property type="match status" value="1"/>
</dbReference>
<comment type="caution">
    <text evidence="10">The sequence shown here is derived from an EMBL/GenBank/DDBJ whole genome shotgun (WGS) entry which is preliminary data.</text>
</comment>
<evidence type="ECO:0000256" key="7">
    <source>
        <dbReference type="ARBA" id="ARBA00023033"/>
    </source>
</evidence>
<dbReference type="Gene3D" id="1.10.630.10">
    <property type="entry name" value="Cytochrome P450"/>
    <property type="match status" value="1"/>
</dbReference>
<dbReference type="PANTHER" id="PTHR24305">
    <property type="entry name" value="CYTOCHROME P450"/>
    <property type="match status" value="1"/>
</dbReference>
<dbReference type="PANTHER" id="PTHR24305:SF29">
    <property type="entry name" value="BENZOATE-PARA-HYDROXYLASE"/>
    <property type="match status" value="1"/>
</dbReference>
<evidence type="ECO:0000256" key="1">
    <source>
        <dbReference type="ARBA" id="ARBA00001971"/>
    </source>
</evidence>
<dbReference type="EMBL" id="ML978125">
    <property type="protein sequence ID" value="KAF2099570.1"/>
    <property type="molecule type" value="Genomic_DNA"/>
</dbReference>
<dbReference type="Pfam" id="PF00067">
    <property type="entry name" value="p450"/>
    <property type="match status" value="1"/>
</dbReference>
<dbReference type="GO" id="GO:0004497">
    <property type="term" value="F:monooxygenase activity"/>
    <property type="evidence" value="ECO:0007669"/>
    <property type="project" value="UniProtKB-KW"/>
</dbReference>
<keyword evidence="4 8" id="KW-0479">Metal-binding</keyword>
<proteinExistence type="inferred from homology"/>
<accession>A0A9P4IHV4</accession>
<keyword evidence="3 8" id="KW-0349">Heme</keyword>
<keyword evidence="7 9" id="KW-0503">Monooxygenase</keyword>
<keyword evidence="11" id="KW-1185">Reference proteome</keyword>
<feature type="binding site" description="axial binding residue" evidence="8">
    <location>
        <position position="289"/>
    </location>
    <ligand>
        <name>heme</name>
        <dbReference type="ChEBI" id="CHEBI:30413"/>
    </ligand>
    <ligandPart>
        <name>Fe</name>
        <dbReference type="ChEBI" id="CHEBI:18248"/>
    </ligandPart>
</feature>
<evidence type="ECO:0000256" key="3">
    <source>
        <dbReference type="ARBA" id="ARBA00022617"/>
    </source>
</evidence>
<protein>
    <submittedName>
        <fullName evidence="10">Cytochrome P450</fullName>
    </submittedName>
</protein>
<evidence type="ECO:0000256" key="4">
    <source>
        <dbReference type="ARBA" id="ARBA00022723"/>
    </source>
</evidence>
<dbReference type="PRINTS" id="PR00463">
    <property type="entry name" value="EP450I"/>
</dbReference>
<dbReference type="OrthoDB" id="3796296at2759"/>
<dbReference type="GO" id="GO:0005506">
    <property type="term" value="F:iron ion binding"/>
    <property type="evidence" value="ECO:0007669"/>
    <property type="project" value="InterPro"/>
</dbReference>
<sequence>MIILDRLSREKEFQFNVKDLEETAILHLGTLDTAQRNIFVMFPDINQSMESLANNEEIMRLWTDDIIWGQLTTTHARPVDSAEAALEDVLQNWDKWIDMAYVEKETLHIRGEFRFHAREQEQLGKKQDKQVKGEHIGKEQLVNKRSASCDTTATLLSSVLYFILADPGVYENLKSEIRASFTTESDIMMVSTLNLKYLDAVINETKRIRPPISVTLPRRTRAGGSVICGRHVPEWTLVGVQGWSVSHNEDNFTDCNKFVPERWCEPCPERYVDDKRDIIKTFGVGPRSCLGKNLASAETRVVLARLFWNFDLELCPESKNWTAGMKIYGVWILPKLWVKIRSREGET</sequence>
<organism evidence="10 11">
    <name type="scientific">Rhizodiscina lignyota</name>
    <dbReference type="NCBI Taxonomy" id="1504668"/>
    <lineage>
        <taxon>Eukaryota</taxon>
        <taxon>Fungi</taxon>
        <taxon>Dikarya</taxon>
        <taxon>Ascomycota</taxon>
        <taxon>Pezizomycotina</taxon>
        <taxon>Dothideomycetes</taxon>
        <taxon>Pleosporomycetidae</taxon>
        <taxon>Aulographales</taxon>
        <taxon>Rhizodiscinaceae</taxon>
        <taxon>Rhizodiscina</taxon>
    </lineage>
</organism>
<evidence type="ECO:0000256" key="6">
    <source>
        <dbReference type="ARBA" id="ARBA00023004"/>
    </source>
</evidence>
<keyword evidence="5 9" id="KW-0560">Oxidoreductase</keyword>
<reference evidence="10" key="1">
    <citation type="journal article" date="2020" name="Stud. Mycol.">
        <title>101 Dothideomycetes genomes: a test case for predicting lifestyles and emergence of pathogens.</title>
        <authorList>
            <person name="Haridas S."/>
            <person name="Albert R."/>
            <person name="Binder M."/>
            <person name="Bloem J."/>
            <person name="Labutti K."/>
            <person name="Salamov A."/>
            <person name="Andreopoulos B."/>
            <person name="Baker S."/>
            <person name="Barry K."/>
            <person name="Bills G."/>
            <person name="Bluhm B."/>
            <person name="Cannon C."/>
            <person name="Castanera R."/>
            <person name="Culley D."/>
            <person name="Daum C."/>
            <person name="Ezra D."/>
            <person name="Gonzalez J."/>
            <person name="Henrissat B."/>
            <person name="Kuo A."/>
            <person name="Liang C."/>
            <person name="Lipzen A."/>
            <person name="Lutzoni F."/>
            <person name="Magnuson J."/>
            <person name="Mondo S."/>
            <person name="Nolan M."/>
            <person name="Ohm R."/>
            <person name="Pangilinan J."/>
            <person name="Park H.-J."/>
            <person name="Ramirez L."/>
            <person name="Alfaro M."/>
            <person name="Sun H."/>
            <person name="Tritt A."/>
            <person name="Yoshinaga Y."/>
            <person name="Zwiers L.-H."/>
            <person name="Turgeon B."/>
            <person name="Goodwin S."/>
            <person name="Spatafora J."/>
            <person name="Crous P."/>
            <person name="Grigoriev I."/>
        </authorList>
    </citation>
    <scope>NUCLEOTIDE SEQUENCE</scope>
    <source>
        <strain evidence="10">CBS 133067</strain>
    </source>
</reference>
<dbReference type="InterPro" id="IPR050121">
    <property type="entry name" value="Cytochrome_P450_monoxygenase"/>
</dbReference>
<dbReference type="Proteomes" id="UP000799772">
    <property type="component" value="Unassembled WGS sequence"/>
</dbReference>
<comment type="cofactor">
    <cofactor evidence="1 8">
        <name>heme</name>
        <dbReference type="ChEBI" id="CHEBI:30413"/>
    </cofactor>
</comment>
<gene>
    <name evidence="10" type="ORF">NA57DRAFT_75071</name>
</gene>